<keyword evidence="7" id="KW-0176">Collagen</keyword>
<reference evidence="16" key="1">
    <citation type="submission" date="2023-03" db="UniProtKB">
        <authorList>
            <consortium name="Ensembl"/>
        </authorList>
    </citation>
    <scope>IDENTIFICATION</scope>
</reference>
<comment type="function">
    <text evidence="10">Collagen VI acts as a cell-binding protein.</text>
</comment>
<feature type="domain" description="VWFA" evidence="15">
    <location>
        <begin position="1509"/>
        <end position="1654"/>
    </location>
</feature>
<evidence type="ECO:0000256" key="2">
    <source>
        <dbReference type="ARBA" id="ARBA00022525"/>
    </source>
</evidence>
<evidence type="ECO:0000259" key="15">
    <source>
        <dbReference type="PROSITE" id="PS50234"/>
    </source>
</evidence>
<feature type="domain" description="VWFA" evidence="15">
    <location>
        <begin position="993"/>
        <end position="1166"/>
    </location>
</feature>
<evidence type="ECO:0000256" key="10">
    <source>
        <dbReference type="ARBA" id="ARBA00043858"/>
    </source>
</evidence>
<dbReference type="Gene3D" id="3.40.50.410">
    <property type="entry name" value="von Willebrand factor, type A domain"/>
    <property type="match status" value="9"/>
</dbReference>
<dbReference type="CDD" id="cd01450">
    <property type="entry name" value="vWFA_subfamily_ECM"/>
    <property type="match status" value="5"/>
</dbReference>
<feature type="domain" description="VWFA" evidence="15">
    <location>
        <begin position="802"/>
        <end position="975"/>
    </location>
</feature>
<keyword evidence="8" id="KW-0325">Glycoprotein</keyword>
<name>A0A8C4L9L6_EQUAS</name>
<dbReference type="FunFam" id="3.40.50.410:FF:000004">
    <property type="entry name" value="collagen alpha-6(VI) chain"/>
    <property type="match status" value="2"/>
</dbReference>
<evidence type="ECO:0000256" key="14">
    <source>
        <dbReference type="SAM" id="MobiDB-lite"/>
    </source>
</evidence>
<feature type="compositionally biased region" description="Gly residues" evidence="14">
    <location>
        <begin position="1413"/>
        <end position="1422"/>
    </location>
</feature>
<dbReference type="FunFam" id="3.40.50.410:FF:000016">
    <property type="entry name" value="Collagen type VI alpha 3 chain"/>
    <property type="match status" value="1"/>
</dbReference>
<dbReference type="Ensembl" id="ENSEAST00005008514.1">
    <property type="protein sequence ID" value="ENSEASP00005007805.1"/>
    <property type="gene ID" value="ENSEASG00005005678.1"/>
</dbReference>
<evidence type="ECO:0000256" key="7">
    <source>
        <dbReference type="ARBA" id="ARBA00023119"/>
    </source>
</evidence>
<feature type="region of interest" description="Disordered" evidence="14">
    <location>
        <begin position="2336"/>
        <end position="2367"/>
    </location>
</feature>
<evidence type="ECO:0000256" key="11">
    <source>
        <dbReference type="ARBA" id="ARBA00044000"/>
    </source>
</evidence>
<dbReference type="PRINTS" id="PR00453">
    <property type="entry name" value="VWFADOMAIN"/>
</dbReference>
<dbReference type="FunFam" id="3.40.50.410:FF:000003">
    <property type="entry name" value="Collagen type VI alpha 3 chain"/>
    <property type="match status" value="2"/>
</dbReference>
<dbReference type="SMART" id="SM00327">
    <property type="entry name" value="VWA"/>
    <property type="match status" value="9"/>
</dbReference>
<evidence type="ECO:0000256" key="6">
    <source>
        <dbReference type="ARBA" id="ARBA00022889"/>
    </source>
</evidence>
<feature type="domain" description="VWFA" evidence="15">
    <location>
        <begin position="1715"/>
        <end position="1913"/>
    </location>
</feature>
<dbReference type="InterPro" id="IPR008160">
    <property type="entry name" value="Collagen"/>
</dbReference>
<dbReference type="PANTHER" id="PTHR24020">
    <property type="entry name" value="COLLAGEN ALPHA"/>
    <property type="match status" value="1"/>
</dbReference>
<dbReference type="PROSITE" id="PS50234">
    <property type="entry name" value="VWFA"/>
    <property type="match status" value="9"/>
</dbReference>
<comment type="similarity">
    <text evidence="11">Belongs to the type VI collagen family.</text>
</comment>
<organism evidence="16">
    <name type="scientific">Equus asinus asinus</name>
    <dbReference type="NCBI Taxonomy" id="83772"/>
    <lineage>
        <taxon>Eukaryota</taxon>
        <taxon>Metazoa</taxon>
        <taxon>Chordata</taxon>
        <taxon>Craniata</taxon>
        <taxon>Vertebrata</taxon>
        <taxon>Euteleostomi</taxon>
        <taxon>Mammalia</taxon>
        <taxon>Eutheria</taxon>
        <taxon>Laurasiatheria</taxon>
        <taxon>Perissodactyla</taxon>
        <taxon>Equidae</taxon>
        <taxon>Equus</taxon>
    </lineage>
</organism>
<evidence type="ECO:0000256" key="5">
    <source>
        <dbReference type="ARBA" id="ARBA00022737"/>
    </source>
</evidence>
<keyword evidence="6" id="KW-0130">Cell adhesion</keyword>
<evidence type="ECO:0000256" key="8">
    <source>
        <dbReference type="ARBA" id="ARBA00023180"/>
    </source>
</evidence>
<keyword evidence="5" id="KW-0677">Repeat</keyword>
<evidence type="ECO:0000256" key="4">
    <source>
        <dbReference type="ARBA" id="ARBA00022729"/>
    </source>
</evidence>
<feature type="domain" description="VWFA" evidence="15">
    <location>
        <begin position="428"/>
        <end position="600"/>
    </location>
</feature>
<dbReference type="InterPro" id="IPR002035">
    <property type="entry name" value="VWF_A"/>
</dbReference>
<comment type="subcellular location">
    <subcellularLocation>
        <location evidence="1">Secreted</location>
        <location evidence="1">Extracellular space</location>
        <location evidence="1">Extracellular matrix</location>
    </subcellularLocation>
</comment>
<evidence type="ECO:0000256" key="3">
    <source>
        <dbReference type="ARBA" id="ARBA00022530"/>
    </source>
</evidence>
<dbReference type="InterPro" id="IPR050525">
    <property type="entry name" value="ECM_Assembly_Org"/>
</dbReference>
<protein>
    <recommendedName>
        <fullName evidence="12">Collagen alpha-5(VI) chain</fullName>
    </recommendedName>
    <alternativeName>
        <fullName evidence="13">Collagen alpha-1(XXIX) chain</fullName>
    </alternativeName>
</protein>
<feature type="domain" description="VWFA" evidence="15">
    <location>
        <begin position="2042"/>
        <end position="2236"/>
    </location>
</feature>
<feature type="domain" description="VWFA" evidence="15">
    <location>
        <begin position="16"/>
        <end position="192"/>
    </location>
</feature>
<feature type="compositionally biased region" description="Basic and acidic residues" evidence="14">
    <location>
        <begin position="2354"/>
        <end position="2367"/>
    </location>
</feature>
<dbReference type="FunFam" id="3.40.50.410:FF:000082">
    <property type="entry name" value="Collagen type VI alpha 5 chain"/>
    <property type="match status" value="1"/>
</dbReference>
<sequence length="2367" mass="265296">MKTRFFYSLPGPQYADLVFLLDSSDHLGTKSFPFVKTFITKLISSLPIEANKYRVALAQYSDTFHSEFQLGTFKSRNPMLNHLKKNFNFIGGSLRIGNALQEAHRTYFSGRANGRDKKEFPPILVVLASAKSEDDVEEASKALQRDGVRIISVGVQKASEENLKAMATAQFHFNLRTVRDLSTFSQNMMQIIKDAVQYKEGEDDTDIEVPFPVACQKDSLADVVFMVDESLGTRENLRNLQNFLKNIATSLDVKDNCMRIGLMSYSNRAKTISSLKSSTTQFEFLEQIQKLSLQAGKSNAGAAIDMMRREAFSESSGSRRAQGVPQIAVLVTNRPSDDEVREAAQKLLREDIIVFAMSIQGANNTQLEEIVSYPPRQRVSTLKSYADLERYSRIFQKKLQNEIWDQISTRAEQRNLDETGCLDTKEADLYFLIDGSTSIQNEQFEQIKRFMLEVTEVFSIGPGRVQVGVVQYSHEIREEFSIGVYSNDVDLRKAVLNIKQLTGDTHTGAALAFMLPKIREGRKQRPSKVPCYLIVLTDGQSQDHHRILETANRIRAEGVTIHAVGIGEADKTELQQIAGNEERVHFGQNFDSLKNIKSEVVHSICTEKGCEDMKADIMFLVDSSGSIGPENFWKMKTFMKNLLAKIQIGPDKTQIGVVQFSTDAKEEFQLNKYFTQKEISDAIDRMSLINQNTYTGHALEFVDQYFSRLKGARPGVKRFLILITDGEALDGVRDPARALREKEVVIFSVGVYGANRTQLEEISGDGSLVFQVEKFDDLKAIESKLFFRVCALHDCKRINLLDIVFVLDHSGSINSQQQESMMNLTIHLVEKANVGRDRVQFGALKYSNDPEDLFYLNTFSKGAAITEDLRRRRSTGGNTFTAKALEHANSQFTEEHGSRIKQNVKQMLIVITDGVSHDREQLSDTALKLRNKGIIIYAVGVGKANQYELEAIAGDKNNTRHVDNFDKLKDIYQFLQEGMCANAQEVCKIQEADVIFLCDGSDRVSDSEFVTMTTFLSDLIDNFDIQSQRMKIGMAQFGSHYQEIIQLKNSLTKTEWKMQIQTITKNHGHPKIHLALEEVALMFRPSAGGRGKAGVPQTLVVITSGDPRYDVSDAGRILKDLGICVLVLGIGDIHKAQLLPITGNSEKIIAFQDFNKLKNADVKKRIVREICQSCGKINCLVDIVVGFDISTHLLGQPLFLGHPQLESYLPGILEDITSIRGVSCGRGAEVQVSVAFKVNSNLEFPVKFQIYQKTVFDSLQQVTVNGPTHLNAEFLQSLWDTFEDKSASRGQVLLIFSDGLGGESTTMLEQQSDRLREAGLDALLVVSLNTNAHDEFSSFEFGKGFDYRTHLTIGMRELGKMLSQYLGNIAERACCCTFCRCPGIPGPQGTRGLPASKGSPGLKGSRGHRGESGDPGGRGDTGPQGDKGTAGCPGEQGQKVRLCWKCYFKLSSFCVFQGRPGSRGPPGGYGEKGFPGDPVSYSGSVGSELCGCSKFLSPLPQKCPVYPTELVFALDQSYGITERRFNETRDIITSIVNDLDIRENNCPVGARVVVVSYNSDTSYLIRQSDYRSKKQLLQLLSQIKYQIPTEARDLGNAMRFVARNLFKRTYAGNNVRKVAVFFSNGEAASRSSIITATMELSALDISPAVFAFNERNFLDEAFGFDKTGTFQVIPVPPNGEYVPLERFRHCTLCYDKCFPNSCAKKVFFPENAYIDVAFLLDNSRNIANDEFKAMKALVISMLDNFDIASNPLTSDSGDRIALLTYSPGDSSRRKMGAVKPEFEFTTYVKEDVMKSHIQTILQQLNGETTIGHALLWIMQNLFPKTPNLRKHKAIFVVSAGENHERKEFLTKMALRAKCQGYVIFVISLGSTHEDDMEELASYPLDHHLIQLGRIHKPDLDYIVNFSKPFVYSIRREFNQYPPLMLDNACRLILSEEEDHQHSGLLFIPEPHEVSLRENSFIDEELSTVRDSSFVLEDNGSDHLVYTPSQMFMPQKLTIKYEKDKGSEDIASLNSGHENHGRKEGPGLTYEPGDASHQAYYMDVAFLIDASQRVGSDEFKEVKAFIASVLDYFHIAPDPLTSPLGDRVAVLSYSPLGYMPNTEECPVYLEFDLVTYNNIYQMKHHLQDSLQQLNGDVFTGHALQWTIDNVFVGTPNLRKNKVIFVISASETNPLDKEVLRSVSLRAKCQGYSIFVFSFGPIHNDKELEELASSPLDHHLVQLGRTHKPDLNYFVKFVKPFVHSIRRAINKYPPADLRSKCVNISSPNPENDGTENSVFFIPEVYEIETENSELFGEFGSQEQHVFVVGSNHSSGSEITTDLIRKLYMLFSTGELMMKDKEEAHSEETAAPANDKQQNKKDKEVEATDI</sequence>
<dbReference type="SUPFAM" id="SSF53300">
    <property type="entry name" value="vWA-like"/>
    <property type="match status" value="10"/>
</dbReference>
<feature type="domain" description="VWFA" evidence="15">
    <location>
        <begin position="222"/>
        <end position="399"/>
    </location>
</feature>
<evidence type="ECO:0000313" key="16">
    <source>
        <dbReference type="Ensembl" id="ENSEASP00005007805.1"/>
    </source>
</evidence>
<dbReference type="GO" id="GO:0007155">
    <property type="term" value="P:cell adhesion"/>
    <property type="evidence" value="ECO:0007669"/>
    <property type="project" value="UniProtKB-KW"/>
</dbReference>
<keyword evidence="9" id="KW-0379">Hydroxylation</keyword>
<evidence type="ECO:0000256" key="13">
    <source>
        <dbReference type="ARBA" id="ARBA00080704"/>
    </source>
</evidence>
<accession>A0A8C4L9L6</accession>
<evidence type="ECO:0000256" key="1">
    <source>
        <dbReference type="ARBA" id="ARBA00004498"/>
    </source>
</evidence>
<keyword evidence="4" id="KW-0732">Signal</keyword>
<dbReference type="InterPro" id="IPR036465">
    <property type="entry name" value="vWFA_dom_sf"/>
</dbReference>
<dbReference type="GO" id="GO:0005589">
    <property type="term" value="C:collagen type VI trimer"/>
    <property type="evidence" value="ECO:0007669"/>
    <property type="project" value="UniProtKB-ARBA"/>
</dbReference>
<dbReference type="CDD" id="cd01472">
    <property type="entry name" value="vWA_collagen"/>
    <property type="match status" value="3"/>
</dbReference>
<evidence type="ECO:0000256" key="12">
    <source>
        <dbReference type="ARBA" id="ARBA00071949"/>
    </source>
</evidence>
<dbReference type="PANTHER" id="PTHR24020:SF90">
    <property type="entry name" value="COLLAGEN ALPHA-1(XXI) CHAIN"/>
    <property type="match status" value="1"/>
</dbReference>
<keyword evidence="3" id="KW-0272">Extracellular matrix</keyword>
<proteinExistence type="inferred from homology"/>
<keyword evidence="2" id="KW-0964">Secreted</keyword>
<feature type="compositionally biased region" description="Basic and acidic residues" evidence="14">
    <location>
        <begin position="2336"/>
        <end position="2345"/>
    </location>
</feature>
<evidence type="ECO:0000256" key="9">
    <source>
        <dbReference type="ARBA" id="ARBA00023278"/>
    </source>
</evidence>
<gene>
    <name evidence="16" type="primary">COL6A5</name>
</gene>
<feature type="domain" description="VWFA" evidence="15">
    <location>
        <begin position="616"/>
        <end position="785"/>
    </location>
</feature>
<feature type="region of interest" description="Disordered" evidence="14">
    <location>
        <begin position="1389"/>
        <end position="1435"/>
    </location>
</feature>
<dbReference type="Pfam" id="PF00092">
    <property type="entry name" value="VWA"/>
    <property type="match status" value="9"/>
</dbReference>
<dbReference type="FunFam" id="3.40.50.410:FF:000044">
    <property type="entry name" value="Collagen type VI alpha 6 chain"/>
    <property type="match status" value="1"/>
</dbReference>
<dbReference type="Pfam" id="PF01391">
    <property type="entry name" value="Collagen"/>
    <property type="match status" value="1"/>
</dbReference>
<dbReference type="FunFam" id="3.40.50.410:FF:000021">
    <property type="entry name" value="Collagen, type VI, alpha 3"/>
    <property type="match status" value="2"/>
</dbReference>